<feature type="region of interest" description="Disordered" evidence="2">
    <location>
        <begin position="155"/>
        <end position="211"/>
    </location>
</feature>
<evidence type="ECO:0000313" key="3">
    <source>
        <dbReference type="EMBL" id="CAE0247290.1"/>
    </source>
</evidence>
<dbReference type="PANTHER" id="PTHR15885">
    <property type="entry name" value="COILED-COIL DOMAIN-CONTAINING PROTEIN 174"/>
    <property type="match status" value="1"/>
</dbReference>
<dbReference type="AlphaFoldDB" id="A0A7S3D637"/>
<gene>
    <name evidence="3" type="ORF">PBIL07802_LOCUS9481</name>
</gene>
<sequence length="211" mass="23773">MSLGWISSSGQLPTKRKEIEGVGDQGLIGLKSALLKAEADAKDGVAGVKEVRKARLAVVRNSGVDGRAQKDEDEKEKMSEGNYYQRLKEKVQIYEKLAKTGAGGDDGDKYAVDFEQKAWDSEEVSIRNNELVSSDMMTFKERQRWEAEAKKLLIEEGDGREENENRKRVLAEIEKETEEGRERAKKVKSERESAVQKRLAALKKRKAQKGK</sequence>
<reference evidence="3" key="1">
    <citation type="submission" date="2021-01" db="EMBL/GenBank/DDBJ databases">
        <authorList>
            <person name="Corre E."/>
            <person name="Pelletier E."/>
            <person name="Niang G."/>
            <person name="Scheremetjew M."/>
            <person name="Finn R."/>
            <person name="Kale V."/>
            <person name="Holt S."/>
            <person name="Cochrane G."/>
            <person name="Meng A."/>
            <person name="Brown T."/>
            <person name="Cohen L."/>
        </authorList>
    </citation>
    <scope>NUCLEOTIDE SEQUENCE</scope>
    <source>
        <strain evidence="3">NIES-2562</strain>
    </source>
</reference>
<organism evidence="3">
    <name type="scientific">Palpitomonas bilix</name>
    <dbReference type="NCBI Taxonomy" id="652834"/>
    <lineage>
        <taxon>Eukaryota</taxon>
        <taxon>Eukaryota incertae sedis</taxon>
    </lineage>
</organism>
<feature type="compositionally biased region" description="Basic and acidic residues" evidence="2">
    <location>
        <begin position="160"/>
        <end position="195"/>
    </location>
</feature>
<feature type="compositionally biased region" description="Basic residues" evidence="2">
    <location>
        <begin position="200"/>
        <end position="211"/>
    </location>
</feature>
<dbReference type="InterPro" id="IPR025066">
    <property type="entry name" value="CCDC174-like"/>
</dbReference>
<keyword evidence="1" id="KW-0175">Coiled coil</keyword>
<dbReference type="PANTHER" id="PTHR15885:SF1">
    <property type="entry name" value="COILED-COIL DOMAIN-CONTAINING PROTEIN 174"/>
    <property type="match status" value="1"/>
</dbReference>
<dbReference type="EMBL" id="HBIB01014699">
    <property type="protein sequence ID" value="CAE0247290.1"/>
    <property type="molecule type" value="Transcribed_RNA"/>
</dbReference>
<dbReference type="GO" id="GO:0005634">
    <property type="term" value="C:nucleus"/>
    <property type="evidence" value="ECO:0007669"/>
    <property type="project" value="TreeGrafter"/>
</dbReference>
<feature type="region of interest" description="Disordered" evidence="2">
    <location>
        <begin position="62"/>
        <end position="81"/>
    </location>
</feature>
<protein>
    <submittedName>
        <fullName evidence="3">Uncharacterized protein</fullName>
    </submittedName>
</protein>
<evidence type="ECO:0000256" key="1">
    <source>
        <dbReference type="ARBA" id="ARBA00023054"/>
    </source>
</evidence>
<accession>A0A7S3D637</accession>
<feature type="compositionally biased region" description="Basic and acidic residues" evidence="2">
    <location>
        <begin position="67"/>
        <end position="79"/>
    </location>
</feature>
<proteinExistence type="predicted"/>
<name>A0A7S3D637_9EUKA</name>
<evidence type="ECO:0000256" key="2">
    <source>
        <dbReference type="SAM" id="MobiDB-lite"/>
    </source>
</evidence>